<dbReference type="InterPro" id="IPR000515">
    <property type="entry name" value="MetI-like"/>
</dbReference>
<dbReference type="SUPFAM" id="SSF161098">
    <property type="entry name" value="MetI-like"/>
    <property type="match status" value="1"/>
</dbReference>
<keyword evidence="4" id="KW-0813">Transport</keyword>
<evidence type="ECO:0000313" key="12">
    <source>
        <dbReference type="Proteomes" id="UP000029392"/>
    </source>
</evidence>
<feature type="transmembrane region" description="Helical" evidence="9">
    <location>
        <begin position="220"/>
        <end position="239"/>
    </location>
</feature>
<evidence type="ECO:0000256" key="5">
    <source>
        <dbReference type="ARBA" id="ARBA00022475"/>
    </source>
</evidence>
<dbReference type="PATRIC" id="fig|1384054.3.peg.2114"/>
<dbReference type="Pfam" id="PF00528">
    <property type="entry name" value="BPD_transp_1"/>
    <property type="match status" value="1"/>
</dbReference>
<keyword evidence="5 9" id="KW-1003">Cell membrane</keyword>
<keyword evidence="6 9" id="KW-0812">Transmembrane</keyword>
<gene>
    <name evidence="11" type="ORF">N790_02280</name>
</gene>
<evidence type="ECO:0000256" key="1">
    <source>
        <dbReference type="ARBA" id="ARBA00004651"/>
    </source>
</evidence>
<dbReference type="eggNOG" id="COG0581">
    <property type="taxonomic scope" value="Bacteria"/>
</dbReference>
<protein>
    <recommendedName>
        <fullName evidence="3 9">Phosphate transport system permease protein PstA</fullName>
    </recommendedName>
</protein>
<feature type="transmembrane region" description="Helical" evidence="9">
    <location>
        <begin position="148"/>
        <end position="170"/>
    </location>
</feature>
<evidence type="ECO:0000313" key="11">
    <source>
        <dbReference type="EMBL" id="KFN45457.1"/>
    </source>
</evidence>
<sequence>MASPLSSSRFDGYSEASLLRRAKWSDGVFAVVGVIVLVGSLLLLCALIADFMVDGAGRIDGDFFTNYPSRRPASAGILSAWVGTTLVMIVTAALAVPMGVAAGVYLEEYAPKNWGTDFIEINVTNLAGVPSIIYGLLALGLFVQTMDLGQTILVAGMTLALLILPIIIVATRESLRAIPQEIREASFGLGADQWQTVSGYLLPAARPGILTGAIVGMSRAIGETAPIITIGALTFIAFLPPSPVQETFPFVNFDWLDSPFTVMPIQMFNWVSRPQAGFHINAAATGLILLAMTLVMNGFAIWLRYRLRRQMR</sequence>
<keyword evidence="7 9" id="KW-1133">Transmembrane helix</keyword>
<dbReference type="RefSeq" id="WP_043804251.1">
    <property type="nucleotide sequence ID" value="NZ_AVCH01000182.1"/>
</dbReference>
<feature type="transmembrane region" description="Helical" evidence="9">
    <location>
        <begin position="278"/>
        <end position="303"/>
    </location>
</feature>
<evidence type="ECO:0000256" key="4">
    <source>
        <dbReference type="ARBA" id="ARBA00022448"/>
    </source>
</evidence>
<dbReference type="InterPro" id="IPR005672">
    <property type="entry name" value="Phosphate_PstA"/>
</dbReference>
<dbReference type="Proteomes" id="UP000029392">
    <property type="component" value="Unassembled WGS sequence"/>
</dbReference>
<comment type="subcellular location">
    <subcellularLocation>
        <location evidence="9">Cell inner membrane</location>
        <topology evidence="9">Multi-pass membrane protein</topology>
    </subcellularLocation>
    <subcellularLocation>
        <location evidence="1">Cell membrane</location>
        <topology evidence="1">Multi-pass membrane protein</topology>
    </subcellularLocation>
</comment>
<evidence type="ECO:0000256" key="3">
    <source>
        <dbReference type="ARBA" id="ARBA00016864"/>
    </source>
</evidence>
<keyword evidence="8 9" id="KW-0472">Membrane</keyword>
<dbReference type="AlphaFoldDB" id="A0A091B1Q3"/>
<dbReference type="OrthoDB" id="9807065at2"/>
<evidence type="ECO:0000256" key="8">
    <source>
        <dbReference type="ARBA" id="ARBA00023136"/>
    </source>
</evidence>
<feature type="transmembrane region" description="Helical" evidence="9">
    <location>
        <begin position="118"/>
        <end position="142"/>
    </location>
</feature>
<evidence type="ECO:0000256" key="9">
    <source>
        <dbReference type="RuleBase" id="RU363043"/>
    </source>
</evidence>
<organism evidence="11 12">
    <name type="scientific">Arenimonas malthae CC-JY-1</name>
    <dbReference type="NCBI Taxonomy" id="1384054"/>
    <lineage>
        <taxon>Bacteria</taxon>
        <taxon>Pseudomonadati</taxon>
        <taxon>Pseudomonadota</taxon>
        <taxon>Gammaproteobacteria</taxon>
        <taxon>Lysobacterales</taxon>
        <taxon>Lysobacteraceae</taxon>
        <taxon>Arenimonas</taxon>
    </lineage>
</organism>
<dbReference type="GO" id="GO:0005315">
    <property type="term" value="F:phosphate transmembrane transporter activity"/>
    <property type="evidence" value="ECO:0007669"/>
    <property type="project" value="InterPro"/>
</dbReference>
<feature type="domain" description="ABC transmembrane type-1" evidence="10">
    <location>
        <begin position="81"/>
        <end position="300"/>
    </location>
</feature>
<dbReference type="GO" id="GO:0035435">
    <property type="term" value="P:phosphate ion transmembrane transport"/>
    <property type="evidence" value="ECO:0007669"/>
    <property type="project" value="InterPro"/>
</dbReference>
<accession>A0A091B1Q3</accession>
<evidence type="ECO:0000256" key="6">
    <source>
        <dbReference type="ARBA" id="ARBA00022692"/>
    </source>
</evidence>
<evidence type="ECO:0000259" key="10">
    <source>
        <dbReference type="PROSITE" id="PS50928"/>
    </source>
</evidence>
<evidence type="ECO:0000256" key="2">
    <source>
        <dbReference type="ARBA" id="ARBA00007069"/>
    </source>
</evidence>
<evidence type="ECO:0000256" key="7">
    <source>
        <dbReference type="ARBA" id="ARBA00022989"/>
    </source>
</evidence>
<dbReference type="PROSITE" id="PS50928">
    <property type="entry name" value="ABC_TM1"/>
    <property type="match status" value="1"/>
</dbReference>
<feature type="transmembrane region" description="Helical" evidence="9">
    <location>
        <begin position="73"/>
        <end position="106"/>
    </location>
</feature>
<keyword evidence="12" id="KW-1185">Reference proteome</keyword>
<proteinExistence type="inferred from homology"/>
<dbReference type="PANTHER" id="PTHR43470">
    <property type="entry name" value="PHOSPHATE TRANSPORT SYSTEM PERMEASE PROTEIN PSTA-RELATED"/>
    <property type="match status" value="1"/>
</dbReference>
<dbReference type="GO" id="GO:0005886">
    <property type="term" value="C:plasma membrane"/>
    <property type="evidence" value="ECO:0007669"/>
    <property type="project" value="UniProtKB-SubCell"/>
</dbReference>
<feature type="transmembrane region" description="Helical" evidence="9">
    <location>
        <begin position="28"/>
        <end position="53"/>
    </location>
</feature>
<dbReference type="STRING" id="1384054.N790_02280"/>
<dbReference type="EMBL" id="AVCH01000182">
    <property type="protein sequence ID" value="KFN45457.1"/>
    <property type="molecule type" value="Genomic_DNA"/>
</dbReference>
<comment type="caution">
    <text evidence="11">The sequence shown here is derived from an EMBL/GenBank/DDBJ whole genome shotgun (WGS) entry which is preliminary data.</text>
</comment>
<dbReference type="PANTHER" id="PTHR43470:SF5">
    <property type="entry name" value="PHOSPHATE TRANSPORT SYSTEM PERMEASE PROTEIN PSTA"/>
    <property type="match status" value="1"/>
</dbReference>
<dbReference type="CDD" id="cd06261">
    <property type="entry name" value="TM_PBP2"/>
    <property type="match status" value="1"/>
</dbReference>
<name>A0A091B1Q3_9GAMM</name>
<dbReference type="NCBIfam" id="TIGR00974">
    <property type="entry name" value="3a0107s02c"/>
    <property type="match status" value="1"/>
</dbReference>
<dbReference type="InterPro" id="IPR035906">
    <property type="entry name" value="MetI-like_sf"/>
</dbReference>
<dbReference type="Gene3D" id="1.10.3720.10">
    <property type="entry name" value="MetI-like"/>
    <property type="match status" value="1"/>
</dbReference>
<comment type="similarity">
    <text evidence="2 9">Belongs to the binding-protein-dependent transport system permease family. CysTW subfamily.</text>
</comment>
<reference evidence="11 12" key="1">
    <citation type="submission" date="2013-09" db="EMBL/GenBank/DDBJ databases">
        <title>Genome sequencing of Arenimonas malthae.</title>
        <authorList>
            <person name="Chen F."/>
            <person name="Wang G."/>
        </authorList>
    </citation>
    <scope>NUCLEOTIDE SEQUENCE [LARGE SCALE GENOMIC DNA]</scope>
    <source>
        <strain evidence="11 12">CC-JY-1</strain>
    </source>
</reference>